<comment type="caution">
    <text evidence="2">The sequence shown here is derived from an EMBL/GenBank/DDBJ whole genome shotgun (WGS) entry which is preliminary data.</text>
</comment>
<reference evidence="2 3" key="1">
    <citation type="submission" date="2020-04" db="EMBL/GenBank/DDBJ databases">
        <title>Zoogloea sp. G-4-1-14 isolated from soil.</title>
        <authorList>
            <person name="Dahal R.H."/>
        </authorList>
    </citation>
    <scope>NUCLEOTIDE SEQUENCE [LARGE SCALE GENOMIC DNA]</scope>
    <source>
        <strain evidence="2 3">G-4-1-14</strain>
    </source>
</reference>
<dbReference type="AlphaFoldDB" id="A0A848GE36"/>
<feature type="transmembrane region" description="Helical" evidence="1">
    <location>
        <begin position="65"/>
        <end position="83"/>
    </location>
</feature>
<protein>
    <submittedName>
        <fullName evidence="2">Uncharacterized protein</fullName>
    </submittedName>
</protein>
<accession>A0A848GE36</accession>
<proteinExistence type="predicted"/>
<gene>
    <name evidence="2" type="ORF">HHL15_24655</name>
</gene>
<name>A0A848GE36_9RHOO</name>
<feature type="transmembrane region" description="Helical" evidence="1">
    <location>
        <begin position="32"/>
        <end position="53"/>
    </location>
</feature>
<evidence type="ECO:0000313" key="2">
    <source>
        <dbReference type="EMBL" id="NML28946.1"/>
    </source>
</evidence>
<dbReference type="RefSeq" id="WP_169148447.1">
    <property type="nucleotide sequence ID" value="NZ_JABBGA010000041.1"/>
</dbReference>
<sequence>MKVRQVLIALLLGFFVAGIGDAYFAATHVREPGWWVISSTITLSLIIFAWYYFDSELHAFKRSKWLNIAVVGLAFLAVPYYIFRSREKGQRAKALLKLVGFAALCFGLQAVVGLTVAAVG</sequence>
<keyword evidence="1" id="KW-1133">Transmembrane helix</keyword>
<keyword evidence="1" id="KW-0812">Transmembrane</keyword>
<dbReference type="EMBL" id="JABBGA010000041">
    <property type="protein sequence ID" value="NML28946.1"/>
    <property type="molecule type" value="Genomic_DNA"/>
</dbReference>
<evidence type="ECO:0000313" key="3">
    <source>
        <dbReference type="Proteomes" id="UP000580043"/>
    </source>
</evidence>
<organism evidence="2 3">
    <name type="scientific">Zoogloea dura</name>
    <dbReference type="NCBI Taxonomy" id="2728840"/>
    <lineage>
        <taxon>Bacteria</taxon>
        <taxon>Pseudomonadati</taxon>
        <taxon>Pseudomonadota</taxon>
        <taxon>Betaproteobacteria</taxon>
        <taxon>Rhodocyclales</taxon>
        <taxon>Zoogloeaceae</taxon>
        <taxon>Zoogloea</taxon>
    </lineage>
</organism>
<keyword evidence="1" id="KW-0472">Membrane</keyword>
<dbReference type="Proteomes" id="UP000580043">
    <property type="component" value="Unassembled WGS sequence"/>
</dbReference>
<evidence type="ECO:0000256" key="1">
    <source>
        <dbReference type="SAM" id="Phobius"/>
    </source>
</evidence>
<keyword evidence="3" id="KW-1185">Reference proteome</keyword>
<feature type="transmembrane region" description="Helical" evidence="1">
    <location>
        <begin position="95"/>
        <end position="119"/>
    </location>
</feature>